<dbReference type="RefSeq" id="WP_049505515.1">
    <property type="nucleotide sequence ID" value="NZ_CP019562.1"/>
</dbReference>
<dbReference type="InterPro" id="IPR005510">
    <property type="entry name" value="Csm4"/>
</dbReference>
<gene>
    <name evidence="6" type="ORF">BBP19_02300</name>
</gene>
<proteinExistence type="inferred from homology"/>
<comment type="similarity">
    <text evidence="1">Belongs to the CRISPR-associated Csm4 family.</text>
</comment>
<sequence length="301" mass="34036">MTYKMYIMNFHTAHFGAGSLDSSKMTFAADRLFSALVLEAKKMGKMEEFVSTAGQDDFVLTDAFPYQSGPFLPKPIGFPKFEQPDLTTDVKEVRRQAKMAKKLQFIPLDKFDSYVNGTLFKDADHAVTNIVTKNQPHVDGNLFQVSTVRFRDESCLYVIAKESELLNELMTSLQYTGIGGKRSSGYGQFDLTILDLPDSFKNRLTKAHQGPVMTLTTSLPVEKELEYAMETGSYLLSKSSGFAFSTETKENYRKQDLYKFASGSTFSETYTGQIVDVRPLDFPHEVLNYAKPLFFKMEGER</sequence>
<evidence type="ECO:0000256" key="2">
    <source>
        <dbReference type="ARBA" id="ARBA00016109"/>
    </source>
</evidence>
<accession>A0A1L8Q5E8</accession>
<dbReference type="GO" id="GO:0003723">
    <property type="term" value="F:RNA binding"/>
    <property type="evidence" value="ECO:0007669"/>
    <property type="project" value="UniProtKB-KW"/>
</dbReference>
<protein>
    <recommendedName>
        <fullName evidence="2">CRISPR system Cms protein Csm4</fullName>
    </recommendedName>
</protein>
<evidence type="ECO:0000259" key="5">
    <source>
        <dbReference type="Pfam" id="PF17953"/>
    </source>
</evidence>
<keyword evidence="3" id="KW-0694">RNA-binding</keyword>
<dbReference type="AlphaFoldDB" id="A0A1L8Q5E8"/>
<feature type="domain" description="Csm4 C-terminal" evidence="5">
    <location>
        <begin position="212"/>
        <end position="296"/>
    </location>
</feature>
<dbReference type="EMBL" id="MBDM01000006">
    <property type="protein sequence ID" value="OJG02729.1"/>
    <property type="molecule type" value="Genomic_DNA"/>
</dbReference>
<organism evidence="6 7">
    <name type="scientific">Streptococcus oralis</name>
    <dbReference type="NCBI Taxonomy" id="1303"/>
    <lineage>
        <taxon>Bacteria</taxon>
        <taxon>Bacillati</taxon>
        <taxon>Bacillota</taxon>
        <taxon>Bacilli</taxon>
        <taxon>Lactobacillales</taxon>
        <taxon>Streptococcaceae</taxon>
        <taxon>Streptococcus</taxon>
    </lineage>
</organism>
<evidence type="ECO:0000256" key="3">
    <source>
        <dbReference type="ARBA" id="ARBA00022884"/>
    </source>
</evidence>
<evidence type="ECO:0000256" key="4">
    <source>
        <dbReference type="ARBA" id="ARBA00023118"/>
    </source>
</evidence>
<comment type="caution">
    <text evidence="6">The sequence shown here is derived from an EMBL/GenBank/DDBJ whole genome shotgun (WGS) entry which is preliminary data.</text>
</comment>
<dbReference type="InterPro" id="IPR040932">
    <property type="entry name" value="Csm4_C"/>
</dbReference>
<name>A0A1L8Q5E8_STROR</name>
<evidence type="ECO:0000313" key="7">
    <source>
        <dbReference type="Proteomes" id="UP000183671"/>
    </source>
</evidence>
<keyword evidence="4" id="KW-0051">Antiviral defense</keyword>
<reference evidence="6 7" key="1">
    <citation type="submission" date="2016-07" db="EMBL/GenBank/DDBJ databases">
        <title>A clinical isolate of carbapenem-resistant Streptococcus oralis with altered penicillin binding proteins.</title>
        <authorList>
            <person name="Kanji J.N."/>
            <person name="Bharat A."/>
            <person name="Naidu P."/>
            <person name="Martin I."/>
            <person name="Mulvey M.R."/>
            <person name="Panaro C.D."/>
        </authorList>
    </citation>
    <scope>NUCLEOTIDE SEQUENCE [LARGE SCALE GENOMIC DNA]</scope>
    <source>
        <strain evidence="6 7">SC15-3744</strain>
    </source>
</reference>
<evidence type="ECO:0000256" key="1">
    <source>
        <dbReference type="ARBA" id="ARBA00005772"/>
    </source>
</evidence>
<dbReference type="Pfam" id="PF17953">
    <property type="entry name" value="Csm4_C"/>
    <property type="match status" value="1"/>
</dbReference>
<dbReference type="GO" id="GO:0051607">
    <property type="term" value="P:defense response to virus"/>
    <property type="evidence" value="ECO:0007669"/>
    <property type="project" value="UniProtKB-KW"/>
</dbReference>
<evidence type="ECO:0000313" key="6">
    <source>
        <dbReference type="EMBL" id="OJG02729.1"/>
    </source>
</evidence>
<dbReference type="NCBIfam" id="TIGR01903">
    <property type="entry name" value="cas5_csm4"/>
    <property type="match status" value="1"/>
</dbReference>
<dbReference type="Proteomes" id="UP000183671">
    <property type="component" value="Unassembled WGS sequence"/>
</dbReference>